<reference evidence="1" key="1">
    <citation type="journal article" date="2014" name="Int. J. Syst. Evol. Microbiol.">
        <title>Complete genome sequence of Corynebacterium casei LMG S-19264T (=DSM 44701T), isolated from a smear-ripened cheese.</title>
        <authorList>
            <consortium name="US DOE Joint Genome Institute (JGI-PGF)"/>
            <person name="Walter F."/>
            <person name="Albersmeier A."/>
            <person name="Kalinowski J."/>
            <person name="Ruckert C."/>
        </authorList>
    </citation>
    <scope>NUCLEOTIDE SEQUENCE</scope>
    <source>
        <strain evidence="1">JCM 4637</strain>
    </source>
</reference>
<dbReference type="SUPFAM" id="SSF53686">
    <property type="entry name" value="Tryptophan synthase beta subunit-like PLP-dependent enzymes"/>
    <property type="match status" value="1"/>
</dbReference>
<evidence type="ECO:0000313" key="2">
    <source>
        <dbReference type="Proteomes" id="UP000638353"/>
    </source>
</evidence>
<dbReference type="AlphaFoldDB" id="A0A918WWK1"/>
<accession>A0A918WWK1</accession>
<proteinExistence type="predicted"/>
<dbReference type="EMBL" id="BMVC01000004">
    <property type="protein sequence ID" value="GHC90676.1"/>
    <property type="molecule type" value="Genomic_DNA"/>
</dbReference>
<gene>
    <name evidence="1" type="ORF">GCM10010334_24870</name>
</gene>
<comment type="caution">
    <text evidence="1">The sequence shown here is derived from an EMBL/GenBank/DDBJ whole genome shotgun (WGS) entry which is preliminary data.</text>
</comment>
<dbReference type="Proteomes" id="UP000638353">
    <property type="component" value="Unassembled WGS sequence"/>
</dbReference>
<evidence type="ECO:0000313" key="1">
    <source>
        <dbReference type="EMBL" id="GHC90676.1"/>
    </source>
</evidence>
<name>A0A918WWK1_9ACTN</name>
<dbReference type="GO" id="GO:1901605">
    <property type="term" value="P:alpha-amino acid metabolic process"/>
    <property type="evidence" value="ECO:0007669"/>
    <property type="project" value="UniProtKB-ARBA"/>
</dbReference>
<sequence length="215" mass="22956">MEALERVRADGLVDGALPRPTQLLRLELPRPAFRGIDVYAKDESAHPTGSLAGVDAEHSAYFPSWASNCPDHATGVPSRVPGIGRPRTEPGFVPDVIDLVVPVPDAAALAASAWIRRSTGIEAGPATGANVWAVCHLAARIREADTRGSVATLVGDRADPYRVTHLDARWVRGRGLEPGPHEVVLDRFGRTGVRLPTQWCTVEVRLTGGGSRAGR</sequence>
<organism evidence="1 2">
    <name type="scientific">Streptomyces finlayi</name>
    <dbReference type="NCBI Taxonomy" id="67296"/>
    <lineage>
        <taxon>Bacteria</taxon>
        <taxon>Bacillati</taxon>
        <taxon>Actinomycetota</taxon>
        <taxon>Actinomycetes</taxon>
        <taxon>Kitasatosporales</taxon>
        <taxon>Streptomycetaceae</taxon>
        <taxon>Streptomyces</taxon>
    </lineage>
</organism>
<dbReference type="Gene3D" id="3.40.50.1100">
    <property type="match status" value="1"/>
</dbReference>
<dbReference type="InterPro" id="IPR036052">
    <property type="entry name" value="TrpB-like_PALP_sf"/>
</dbReference>
<protein>
    <submittedName>
        <fullName evidence="1">Uncharacterized protein</fullName>
    </submittedName>
</protein>
<reference evidence="1" key="2">
    <citation type="submission" date="2020-09" db="EMBL/GenBank/DDBJ databases">
        <authorList>
            <person name="Sun Q."/>
            <person name="Ohkuma M."/>
        </authorList>
    </citation>
    <scope>NUCLEOTIDE SEQUENCE</scope>
    <source>
        <strain evidence="1">JCM 4637</strain>
    </source>
</reference>